<dbReference type="Pfam" id="PF09828">
    <property type="entry name" value="ChrB_C"/>
    <property type="match status" value="1"/>
</dbReference>
<dbReference type="InterPro" id="IPR018634">
    <property type="entry name" value="ChrB_C"/>
</dbReference>
<comment type="caution">
    <text evidence="2">The sequence shown here is derived from an EMBL/GenBank/DDBJ whole genome shotgun (WGS) entry which is preliminary data.</text>
</comment>
<dbReference type="EMBL" id="JAANES010000001">
    <property type="protein sequence ID" value="MBS3018395.1"/>
    <property type="molecule type" value="Genomic_DNA"/>
</dbReference>
<proteinExistence type="predicted"/>
<gene>
    <name evidence="2" type="primary">chrB1_1</name>
    <name evidence="2" type="ORF">DJFAAGMI_01127</name>
</gene>
<feature type="domain" description="ChrB C-terminal" evidence="1">
    <location>
        <begin position="3"/>
        <end position="136"/>
    </location>
</feature>
<evidence type="ECO:0000313" key="2">
    <source>
        <dbReference type="EMBL" id="MBS3018395.1"/>
    </source>
</evidence>
<evidence type="ECO:0000313" key="3">
    <source>
        <dbReference type="Proteomes" id="UP001647436"/>
    </source>
</evidence>
<dbReference type="Proteomes" id="UP001647436">
    <property type="component" value="Unassembled WGS sequence"/>
</dbReference>
<name>A0ABS5LPH0_9BURK</name>
<evidence type="ECO:0000259" key="1">
    <source>
        <dbReference type="Pfam" id="PF09828"/>
    </source>
</evidence>
<keyword evidence="3" id="KW-1185">Reference proteome</keyword>
<accession>A0ABS5LPH0</accession>
<protein>
    <submittedName>
        <fullName evidence="2">Protein ChrB</fullName>
    </submittedName>
</protein>
<sequence>MQWITRERPKIDRIACPWLIARFIDKEPEFLYVPASEVLSTANAIGAIPYDIPNVELSHVGELCSFDAFLAKYGLDDPALRQLAAIVRGADTSRLDLTQQSAGLYALSLGLSHNFGDDHEMLKHGLVMYDALYAWCRSCQAETHKWPPLMIA</sequence>
<dbReference type="RefSeq" id="WP_211456269.1">
    <property type="nucleotide sequence ID" value="NZ_JAANES010000001.1"/>
</dbReference>
<organism evidence="2 3">
    <name type="scientific">Comamonas brasiliensis</name>
    <dbReference type="NCBI Taxonomy" id="1812482"/>
    <lineage>
        <taxon>Bacteria</taxon>
        <taxon>Pseudomonadati</taxon>
        <taxon>Pseudomonadota</taxon>
        <taxon>Betaproteobacteria</taxon>
        <taxon>Burkholderiales</taxon>
        <taxon>Comamonadaceae</taxon>
        <taxon>Comamonas</taxon>
    </lineage>
</organism>
<reference evidence="2 3" key="1">
    <citation type="submission" date="2020-03" db="EMBL/GenBank/DDBJ databases">
        <title>The role of nitrogen metabolism on polyethylene biodegradation.</title>
        <authorList>
            <person name="Peixoto J."/>
            <person name="Vizzotto C.S."/>
            <person name="Ramos A."/>
            <person name="Alves G."/>
            <person name="Steindorff A."/>
            <person name="Kruger R."/>
        </authorList>
    </citation>
    <scope>NUCLEOTIDE SEQUENCE [LARGE SCALE GENOMIC DNA]</scope>
    <source>
        <strain evidence="2 3">PE63</strain>
    </source>
</reference>